<proteinExistence type="predicted"/>
<protein>
    <submittedName>
        <fullName evidence="2">Uncharacterized protein</fullName>
    </submittedName>
</protein>
<accession>A0AAU9NZW7</accession>
<comment type="caution">
    <text evidence="2">The sequence shown here is derived from an EMBL/GenBank/DDBJ whole genome shotgun (WGS) entry which is preliminary data.</text>
</comment>
<evidence type="ECO:0000313" key="2">
    <source>
        <dbReference type="EMBL" id="CAH1443342.1"/>
    </source>
</evidence>
<sequence>MSDCFDYSSDDTEHDDHYGDEAFDNNQYHEDDFYNLDDQYSGRIQLSDNASEGTNRTDSEESFNSSVVDSPGGKTKLWKPIVPKEFMPDVDATYQSLEEAVEMYKLYADKAGFSGISEKH</sequence>
<reference evidence="2 3" key="1">
    <citation type="submission" date="2022-01" db="EMBL/GenBank/DDBJ databases">
        <authorList>
            <person name="Xiong W."/>
            <person name="Schranz E."/>
        </authorList>
    </citation>
    <scope>NUCLEOTIDE SEQUENCE [LARGE SCALE GENOMIC DNA]</scope>
</reference>
<gene>
    <name evidence="2" type="ORF">LVIROSA_LOCUS29266</name>
</gene>
<dbReference type="EMBL" id="CAKMRJ010005412">
    <property type="protein sequence ID" value="CAH1443342.1"/>
    <property type="molecule type" value="Genomic_DNA"/>
</dbReference>
<keyword evidence="3" id="KW-1185">Reference proteome</keyword>
<organism evidence="2 3">
    <name type="scientific">Lactuca virosa</name>
    <dbReference type="NCBI Taxonomy" id="75947"/>
    <lineage>
        <taxon>Eukaryota</taxon>
        <taxon>Viridiplantae</taxon>
        <taxon>Streptophyta</taxon>
        <taxon>Embryophyta</taxon>
        <taxon>Tracheophyta</taxon>
        <taxon>Spermatophyta</taxon>
        <taxon>Magnoliopsida</taxon>
        <taxon>eudicotyledons</taxon>
        <taxon>Gunneridae</taxon>
        <taxon>Pentapetalae</taxon>
        <taxon>asterids</taxon>
        <taxon>campanulids</taxon>
        <taxon>Asterales</taxon>
        <taxon>Asteraceae</taxon>
        <taxon>Cichorioideae</taxon>
        <taxon>Cichorieae</taxon>
        <taxon>Lactucinae</taxon>
        <taxon>Lactuca</taxon>
    </lineage>
</organism>
<evidence type="ECO:0000256" key="1">
    <source>
        <dbReference type="SAM" id="MobiDB-lite"/>
    </source>
</evidence>
<evidence type="ECO:0000313" key="3">
    <source>
        <dbReference type="Proteomes" id="UP001157418"/>
    </source>
</evidence>
<name>A0AAU9NZW7_9ASTR</name>
<feature type="region of interest" description="Disordered" evidence="1">
    <location>
        <begin position="1"/>
        <end position="75"/>
    </location>
</feature>
<dbReference type="Proteomes" id="UP001157418">
    <property type="component" value="Unassembled WGS sequence"/>
</dbReference>
<dbReference type="AlphaFoldDB" id="A0AAU9NZW7"/>
<feature type="compositionally biased region" description="Polar residues" evidence="1">
    <location>
        <begin position="42"/>
        <end position="68"/>
    </location>
</feature>